<sequence>MFNHYFLLFGAILLTNLVNANVNLTCYECNSCTITPIKISIENRQCVRIQITCIAADIHLIDLRGDRLHSNHSSVTCGQKLSYLSTCTINYRCCYTDRCNTYENTMLSSSSSASSFFILKIIVISFHIFLLFL</sequence>
<dbReference type="EMBL" id="CAJNON010000067">
    <property type="protein sequence ID" value="CAF0906416.1"/>
    <property type="molecule type" value="Genomic_DNA"/>
</dbReference>
<dbReference type="Proteomes" id="UP000663868">
    <property type="component" value="Unassembled WGS sequence"/>
</dbReference>
<dbReference type="EMBL" id="CAJOBB010000085">
    <property type="protein sequence ID" value="CAF3553389.1"/>
    <property type="molecule type" value="Genomic_DNA"/>
</dbReference>
<dbReference type="Proteomes" id="UP000663881">
    <property type="component" value="Unassembled WGS sequence"/>
</dbReference>
<evidence type="ECO:0000256" key="1">
    <source>
        <dbReference type="SAM" id="Phobius"/>
    </source>
</evidence>
<feature type="signal peptide" evidence="2">
    <location>
        <begin position="1"/>
        <end position="20"/>
    </location>
</feature>
<accession>A0A818IPA2</accession>
<dbReference type="OrthoDB" id="10085981at2759"/>
<name>A0A818IPA2_9BILA</name>
<dbReference type="Proteomes" id="UP000663891">
    <property type="component" value="Unassembled WGS sequence"/>
</dbReference>
<dbReference type="EMBL" id="CAJNOE010002145">
    <property type="protein sequence ID" value="CAF1469973.1"/>
    <property type="molecule type" value="Genomic_DNA"/>
</dbReference>
<comment type="caution">
    <text evidence="5">The sequence shown here is derived from an EMBL/GenBank/DDBJ whole genome shotgun (WGS) entry which is preliminary data.</text>
</comment>
<evidence type="ECO:0000256" key="2">
    <source>
        <dbReference type="SAM" id="SignalP"/>
    </source>
</evidence>
<evidence type="ECO:0000313" key="7">
    <source>
        <dbReference type="Proteomes" id="UP000663881"/>
    </source>
</evidence>
<evidence type="ECO:0000313" key="4">
    <source>
        <dbReference type="EMBL" id="CAF1469973.1"/>
    </source>
</evidence>
<evidence type="ECO:0000313" key="3">
    <source>
        <dbReference type="EMBL" id="CAF0906416.1"/>
    </source>
</evidence>
<dbReference type="AlphaFoldDB" id="A0A818IPA2"/>
<keyword evidence="1" id="KW-0472">Membrane</keyword>
<keyword evidence="2" id="KW-0732">Signal</keyword>
<evidence type="ECO:0000313" key="6">
    <source>
        <dbReference type="EMBL" id="CAF3553389.1"/>
    </source>
</evidence>
<evidence type="ECO:0000313" key="5">
    <source>
        <dbReference type="EMBL" id="CAF3528299.1"/>
    </source>
</evidence>
<keyword evidence="1" id="KW-1133">Transmembrane helix</keyword>
<feature type="transmembrane region" description="Helical" evidence="1">
    <location>
        <begin position="113"/>
        <end position="132"/>
    </location>
</feature>
<dbReference type="Proteomes" id="UP000663860">
    <property type="component" value="Unassembled WGS sequence"/>
</dbReference>
<proteinExistence type="predicted"/>
<feature type="chain" id="PRO_5035615131" evidence="2">
    <location>
        <begin position="21"/>
        <end position="133"/>
    </location>
</feature>
<keyword evidence="1" id="KW-0812">Transmembrane</keyword>
<gene>
    <name evidence="4" type="ORF">IZO911_LOCUS43402</name>
    <name evidence="6" type="ORF">KXQ929_LOCUS2764</name>
    <name evidence="5" type="ORF">OKA104_LOCUS2969</name>
    <name evidence="3" type="ORF">VCS650_LOCUS9595</name>
</gene>
<protein>
    <submittedName>
        <fullName evidence="5">Uncharacterized protein</fullName>
    </submittedName>
</protein>
<reference evidence="5" key="1">
    <citation type="submission" date="2021-02" db="EMBL/GenBank/DDBJ databases">
        <authorList>
            <person name="Nowell W R."/>
        </authorList>
    </citation>
    <scope>NUCLEOTIDE SEQUENCE</scope>
</reference>
<dbReference type="EMBL" id="CAJOAY010000085">
    <property type="protein sequence ID" value="CAF3528299.1"/>
    <property type="molecule type" value="Genomic_DNA"/>
</dbReference>
<organism evidence="5 7">
    <name type="scientific">Adineta steineri</name>
    <dbReference type="NCBI Taxonomy" id="433720"/>
    <lineage>
        <taxon>Eukaryota</taxon>
        <taxon>Metazoa</taxon>
        <taxon>Spiralia</taxon>
        <taxon>Gnathifera</taxon>
        <taxon>Rotifera</taxon>
        <taxon>Eurotatoria</taxon>
        <taxon>Bdelloidea</taxon>
        <taxon>Adinetida</taxon>
        <taxon>Adinetidae</taxon>
        <taxon>Adineta</taxon>
    </lineage>
</organism>